<dbReference type="PROSITE" id="PS50076">
    <property type="entry name" value="DNAJ_2"/>
    <property type="match status" value="1"/>
</dbReference>
<dbReference type="Proteomes" id="UP001516023">
    <property type="component" value="Unassembled WGS sequence"/>
</dbReference>
<dbReference type="SUPFAM" id="SSF46565">
    <property type="entry name" value="Chaperone J-domain"/>
    <property type="match status" value="1"/>
</dbReference>
<sequence>MSPIIAVVMFMLSVAFPFTSAIPAYVSSYYWHAPSLLLVSISSSLPHATAAKRSTERKTSKNMTHYEVLQIPQDASLQEIKKAYRKLAVKHHPDRNPGHEEEATVRFREVSEAYEILSDEKSRKQYDNMLKYGGADTVGSDGSEMKFNWSTGGGGSRGRSEFKHRDPFAQFNDVFMNDPFFAEARKSMDDLFDKHFSSFGSESNKERASETSGGGIWGTLKNFMPDFNVQTTVTTGGRTSSTTRSYSNRGRSSGGGTTYTSRSTRTTIENGQRVTIQSLEKDGNRIEEKYVGNKLIERRINGLKQDIGRIGQGEF</sequence>
<feature type="compositionally biased region" description="Low complexity" evidence="1">
    <location>
        <begin position="231"/>
        <end position="251"/>
    </location>
</feature>
<dbReference type="PANTHER" id="PTHR43948:SF10">
    <property type="entry name" value="MRJ, ISOFORM E"/>
    <property type="match status" value="1"/>
</dbReference>
<accession>A0ABD3QDG3</accession>
<dbReference type="SMART" id="SM00271">
    <property type="entry name" value="DnaJ"/>
    <property type="match status" value="1"/>
</dbReference>
<feature type="domain" description="J" evidence="3">
    <location>
        <begin position="64"/>
        <end position="130"/>
    </location>
</feature>
<keyword evidence="2" id="KW-0732">Signal</keyword>
<comment type="caution">
    <text evidence="4">The sequence shown here is derived from an EMBL/GenBank/DDBJ whole genome shotgun (WGS) entry which is preliminary data.</text>
</comment>
<keyword evidence="5" id="KW-1185">Reference proteome</keyword>
<dbReference type="InterPro" id="IPR001623">
    <property type="entry name" value="DnaJ_domain"/>
</dbReference>
<evidence type="ECO:0000259" key="3">
    <source>
        <dbReference type="PROSITE" id="PS50076"/>
    </source>
</evidence>
<dbReference type="EMBL" id="JABMIG020000065">
    <property type="protein sequence ID" value="KAL3796170.1"/>
    <property type="molecule type" value="Genomic_DNA"/>
</dbReference>
<proteinExistence type="predicted"/>
<evidence type="ECO:0000313" key="5">
    <source>
        <dbReference type="Proteomes" id="UP001516023"/>
    </source>
</evidence>
<name>A0ABD3QDG3_9STRA</name>
<protein>
    <recommendedName>
        <fullName evidence="3">J domain-containing protein</fullName>
    </recommendedName>
</protein>
<dbReference type="Pfam" id="PF00226">
    <property type="entry name" value="DnaJ"/>
    <property type="match status" value="1"/>
</dbReference>
<dbReference type="PRINTS" id="PR00625">
    <property type="entry name" value="JDOMAIN"/>
</dbReference>
<gene>
    <name evidence="4" type="ORF">HJC23_000673</name>
</gene>
<feature type="chain" id="PRO_5044820579" description="J domain-containing protein" evidence="2">
    <location>
        <begin position="22"/>
        <end position="315"/>
    </location>
</feature>
<feature type="region of interest" description="Disordered" evidence="1">
    <location>
        <begin position="230"/>
        <end position="263"/>
    </location>
</feature>
<dbReference type="InterPro" id="IPR036869">
    <property type="entry name" value="J_dom_sf"/>
</dbReference>
<dbReference type="InterPro" id="IPR018253">
    <property type="entry name" value="DnaJ_domain_CS"/>
</dbReference>
<reference evidence="4 5" key="1">
    <citation type="journal article" date="2020" name="G3 (Bethesda)">
        <title>Improved Reference Genome for Cyclotella cryptica CCMP332, a Model for Cell Wall Morphogenesis, Salinity Adaptation, and Lipid Production in Diatoms (Bacillariophyta).</title>
        <authorList>
            <person name="Roberts W.R."/>
            <person name="Downey K.M."/>
            <person name="Ruck E.C."/>
            <person name="Traller J.C."/>
            <person name="Alverson A.J."/>
        </authorList>
    </citation>
    <scope>NUCLEOTIDE SEQUENCE [LARGE SCALE GENOMIC DNA]</scope>
    <source>
        <strain evidence="4 5">CCMP332</strain>
    </source>
</reference>
<evidence type="ECO:0000313" key="4">
    <source>
        <dbReference type="EMBL" id="KAL3796170.1"/>
    </source>
</evidence>
<dbReference type="PANTHER" id="PTHR43948">
    <property type="entry name" value="DNAJ HOMOLOG SUBFAMILY B"/>
    <property type="match status" value="1"/>
</dbReference>
<evidence type="ECO:0000256" key="1">
    <source>
        <dbReference type="SAM" id="MobiDB-lite"/>
    </source>
</evidence>
<evidence type="ECO:0000256" key="2">
    <source>
        <dbReference type="SAM" id="SignalP"/>
    </source>
</evidence>
<dbReference type="CDD" id="cd06257">
    <property type="entry name" value="DnaJ"/>
    <property type="match status" value="1"/>
</dbReference>
<dbReference type="AlphaFoldDB" id="A0ABD3QDG3"/>
<dbReference type="Gene3D" id="1.10.287.110">
    <property type="entry name" value="DnaJ domain"/>
    <property type="match status" value="1"/>
</dbReference>
<dbReference type="PROSITE" id="PS00636">
    <property type="entry name" value="DNAJ_1"/>
    <property type="match status" value="1"/>
</dbReference>
<organism evidence="4 5">
    <name type="scientific">Cyclotella cryptica</name>
    <dbReference type="NCBI Taxonomy" id="29204"/>
    <lineage>
        <taxon>Eukaryota</taxon>
        <taxon>Sar</taxon>
        <taxon>Stramenopiles</taxon>
        <taxon>Ochrophyta</taxon>
        <taxon>Bacillariophyta</taxon>
        <taxon>Coscinodiscophyceae</taxon>
        <taxon>Thalassiosirophycidae</taxon>
        <taxon>Stephanodiscales</taxon>
        <taxon>Stephanodiscaceae</taxon>
        <taxon>Cyclotella</taxon>
    </lineage>
</organism>
<feature type="signal peptide" evidence="2">
    <location>
        <begin position="1"/>
        <end position="21"/>
    </location>
</feature>